<feature type="binding site" evidence="10">
    <location>
        <position position="577"/>
    </location>
    <ligand>
        <name>oxalate</name>
        <dbReference type="ChEBI" id="CHEBI:30623"/>
    </ligand>
</feature>
<evidence type="ECO:0000256" key="10">
    <source>
        <dbReference type="PIRSR" id="PIRSR601929-1"/>
    </source>
</evidence>
<comment type="subcellular location">
    <subcellularLocation>
        <location evidence="1">Secreted</location>
        <location evidence="1">Extracellular space</location>
        <location evidence="1">Apoplast</location>
    </subcellularLocation>
</comment>
<feature type="binding site" evidence="10">
    <location>
        <position position="582"/>
    </location>
    <ligand>
        <name>oxalate</name>
        <dbReference type="ChEBI" id="CHEBI:30623"/>
    </ligand>
</feature>
<dbReference type="PRINTS" id="PR00325">
    <property type="entry name" value="GERMIN"/>
</dbReference>
<name>A0A0E0J6W8_ORYNI</name>
<feature type="binding site" evidence="11">
    <location>
        <position position="575"/>
    </location>
    <ligand>
        <name>Mn(2+)</name>
        <dbReference type="ChEBI" id="CHEBI:29035"/>
    </ligand>
</feature>
<feature type="chain" id="PRO_5002363583" description="Cupin type-1 domain-containing protein" evidence="13">
    <location>
        <begin position="23"/>
        <end position="693"/>
    </location>
</feature>
<keyword evidence="9 10" id="KW-0464">Manganese</keyword>
<keyword evidence="8 12" id="KW-1015">Disulfide bond</keyword>
<dbReference type="PANTHER" id="PTHR31238">
    <property type="entry name" value="GERMIN-LIKE PROTEIN SUBFAMILY 3 MEMBER 3"/>
    <property type="match status" value="1"/>
</dbReference>
<evidence type="ECO:0000256" key="3">
    <source>
        <dbReference type="ARBA" id="ARBA00011268"/>
    </source>
</evidence>
<protein>
    <recommendedName>
        <fullName evidence="14">Cupin type-1 domain-containing protein</fullName>
    </recommendedName>
</protein>
<keyword evidence="7 13" id="KW-0732">Signal</keyword>
<dbReference type="FunFam" id="2.60.120.10:FF:000005">
    <property type="entry name" value="Germin-like protein subfamily 1 member 8"/>
    <property type="match status" value="3"/>
</dbReference>
<dbReference type="AlphaFoldDB" id="A0A0E0J6W8"/>
<dbReference type="SMART" id="SM00835">
    <property type="entry name" value="Cupin_1"/>
    <property type="match status" value="3"/>
</dbReference>
<dbReference type="GO" id="GO:0030145">
    <property type="term" value="F:manganese ion binding"/>
    <property type="evidence" value="ECO:0007669"/>
    <property type="project" value="InterPro"/>
</dbReference>
<keyword evidence="4" id="KW-0052">Apoplast</keyword>
<dbReference type="Gene3D" id="2.60.120.10">
    <property type="entry name" value="Jelly Rolls"/>
    <property type="match status" value="3"/>
</dbReference>
<feature type="domain" description="Cupin type-1" evidence="14">
    <location>
        <begin position="292"/>
        <end position="447"/>
    </location>
</feature>
<dbReference type="PROSITE" id="PS00725">
    <property type="entry name" value="GERMIN"/>
    <property type="match status" value="3"/>
</dbReference>
<evidence type="ECO:0000313" key="15">
    <source>
        <dbReference type="EnsemblPlants" id="ONIVA12G02950.1"/>
    </source>
</evidence>
<dbReference type="InterPro" id="IPR014710">
    <property type="entry name" value="RmlC-like_jellyroll"/>
</dbReference>
<comment type="similarity">
    <text evidence="2">Belongs to the germin family.</text>
</comment>
<feature type="domain" description="Cupin type-1" evidence="14">
    <location>
        <begin position="62"/>
        <end position="217"/>
    </location>
</feature>
<feature type="binding site" evidence="10">
    <location>
        <position position="572"/>
    </location>
    <ligand>
        <name>oxalate</name>
        <dbReference type="ChEBI" id="CHEBI:30623"/>
    </ligand>
</feature>
<dbReference type="InterPro" id="IPR001929">
    <property type="entry name" value="Germin"/>
</dbReference>
<feature type="signal peptide" evidence="13">
    <location>
        <begin position="1"/>
        <end position="22"/>
    </location>
</feature>
<sequence>MAASNFFLLTAFIALVATQAMASDPSPLQDFCVADKHSPVRVNGLPCKDAKDVSVDDFFLAANLDKPMDTTKSKAGSNVTLINVMKLAGLNTLSISMARIDYAPKGQNPPHTHPRATEILTVLEGSLYVGFVTSNQANRENKLFTKTLNKGDVFVFPQGLIHFQFNPSYDKPAVAIAALSSQNPGAITIANAVFGSHPPISDDVLAKAFQVDKKAIDWLQAQSNSSINLNMASSNFFLLIPLIALVTTQAMASDPSPLQDFCVADKNSPVRVNGFPCKDAKDVSVDDFFLAANLDKPMDTTKSKAGSNVTLINVMKLAGLNTLGISMARIDYAPKGQNPPHTHPRATEILSVIEGSLYVGFVTSNQANGENKLFTKTLNKGDVFVFPEGLIHFQFNPSYDKPAAAIVALSSQNPGAITIANAVFGSNPPISDDVLAKAFQVDKKALYKKHRPLLVHKQKFHQLNMASSNFFLLTALIALVATQAMASDPSPLQDFCVADRNSPVRVNGFPCKDAKDVNVDDFFLAANLDKPMDTTKSKAGSNVTLINVMKLAGLNTLGISMARIDYAPKGQNPPHTHPRATEILTVLEGTLYVGFVTSNQANGENKLFTKTLNKGDVFVFPQGLIHFQFNPSYDKPAVAIAALSSQNPGAITIANAVFGSNSPISDDVLAKAFQVDKKAVDWLQAQFWENNHN</sequence>
<keyword evidence="6 10" id="KW-0479">Metal-binding</keyword>
<dbReference type="HOGENOM" id="CLU_015790_4_0_1"/>
<evidence type="ECO:0000256" key="7">
    <source>
        <dbReference type="ARBA" id="ARBA00022729"/>
    </source>
</evidence>
<evidence type="ECO:0000256" key="9">
    <source>
        <dbReference type="ARBA" id="ARBA00023211"/>
    </source>
</evidence>
<dbReference type="eggNOG" id="ENOG502QQ4A">
    <property type="taxonomic scope" value="Eukaryota"/>
</dbReference>
<evidence type="ECO:0000256" key="13">
    <source>
        <dbReference type="SAM" id="SignalP"/>
    </source>
</evidence>
<dbReference type="SUPFAM" id="SSF51182">
    <property type="entry name" value="RmlC-like cupins"/>
    <property type="match status" value="3"/>
</dbReference>
<accession>A0A0E0J6W8</accession>
<evidence type="ECO:0000256" key="11">
    <source>
        <dbReference type="PIRSR" id="PIRSR601929-2"/>
    </source>
</evidence>
<evidence type="ECO:0000256" key="12">
    <source>
        <dbReference type="PIRSR" id="PIRSR601929-3"/>
    </source>
</evidence>
<evidence type="ECO:0000256" key="1">
    <source>
        <dbReference type="ARBA" id="ARBA00004271"/>
    </source>
</evidence>
<comment type="subunit">
    <text evidence="3">Oligomer (believed to be a pentamer but probably hexamer).</text>
</comment>
<reference evidence="15" key="2">
    <citation type="submission" date="2018-04" db="EMBL/GenBank/DDBJ databases">
        <title>OnivRS2 (Oryza nivara Reference Sequence Version 2).</title>
        <authorList>
            <person name="Zhang J."/>
            <person name="Kudrna D."/>
            <person name="Lee S."/>
            <person name="Talag J."/>
            <person name="Rajasekar S."/>
            <person name="Welchert J."/>
            <person name="Hsing Y.-I."/>
            <person name="Wing R.A."/>
        </authorList>
    </citation>
    <scope>NUCLEOTIDE SEQUENCE [LARGE SCALE GENOMIC DNA]</scope>
    <source>
        <strain evidence="15">SL10</strain>
    </source>
</reference>
<dbReference type="Gramene" id="ONIVA12G02950.1">
    <property type="protein sequence ID" value="ONIVA12G02950.1"/>
    <property type="gene ID" value="ONIVA12G02950"/>
</dbReference>
<evidence type="ECO:0000256" key="4">
    <source>
        <dbReference type="ARBA" id="ARBA00022523"/>
    </source>
</evidence>
<evidence type="ECO:0000259" key="14">
    <source>
        <dbReference type="SMART" id="SM00835"/>
    </source>
</evidence>
<feature type="binding site" evidence="11">
    <location>
        <position position="626"/>
    </location>
    <ligand>
        <name>Mn(2+)</name>
        <dbReference type="ChEBI" id="CHEBI:29035"/>
    </ligand>
</feature>
<evidence type="ECO:0000256" key="2">
    <source>
        <dbReference type="ARBA" id="ARBA00007456"/>
    </source>
</evidence>
<evidence type="ECO:0000256" key="6">
    <source>
        <dbReference type="ARBA" id="ARBA00022723"/>
    </source>
</evidence>
<evidence type="ECO:0000256" key="8">
    <source>
        <dbReference type="ARBA" id="ARBA00023157"/>
    </source>
</evidence>
<feature type="disulfide bond" evidence="12">
    <location>
        <begin position="496"/>
        <end position="511"/>
    </location>
</feature>
<dbReference type="InterPro" id="IPR019780">
    <property type="entry name" value="Germin_Mn-BS"/>
</dbReference>
<feature type="binding site" evidence="11">
    <location>
        <position position="582"/>
    </location>
    <ligand>
        <name>Mn(2+)</name>
        <dbReference type="ChEBI" id="CHEBI:29035"/>
    </ligand>
</feature>
<feature type="binding site" evidence="11">
    <location>
        <position position="577"/>
    </location>
    <ligand>
        <name>Mn(2+)</name>
        <dbReference type="ChEBI" id="CHEBI:29035"/>
    </ligand>
</feature>
<evidence type="ECO:0000313" key="16">
    <source>
        <dbReference type="Proteomes" id="UP000006591"/>
    </source>
</evidence>
<keyword evidence="16" id="KW-1185">Reference proteome</keyword>
<dbReference type="CDD" id="cd02241">
    <property type="entry name" value="cupin_OxOx"/>
    <property type="match status" value="3"/>
</dbReference>
<dbReference type="InterPro" id="IPR006045">
    <property type="entry name" value="Cupin_1"/>
</dbReference>
<keyword evidence="5" id="KW-0964">Secreted</keyword>
<reference evidence="15" key="1">
    <citation type="submission" date="2015-04" db="UniProtKB">
        <authorList>
            <consortium name="EnsemblPlants"/>
        </authorList>
    </citation>
    <scope>IDENTIFICATION</scope>
    <source>
        <strain evidence="15">SL10</strain>
    </source>
</reference>
<evidence type="ECO:0000256" key="5">
    <source>
        <dbReference type="ARBA" id="ARBA00022525"/>
    </source>
</evidence>
<dbReference type="STRING" id="4536.A0A0E0J6W8"/>
<organism evidence="15">
    <name type="scientific">Oryza nivara</name>
    <name type="common">Indian wild rice</name>
    <name type="synonym">Oryza sativa f. spontanea</name>
    <dbReference type="NCBI Taxonomy" id="4536"/>
    <lineage>
        <taxon>Eukaryota</taxon>
        <taxon>Viridiplantae</taxon>
        <taxon>Streptophyta</taxon>
        <taxon>Embryophyta</taxon>
        <taxon>Tracheophyta</taxon>
        <taxon>Spermatophyta</taxon>
        <taxon>Magnoliopsida</taxon>
        <taxon>Liliopsida</taxon>
        <taxon>Poales</taxon>
        <taxon>Poaceae</taxon>
        <taxon>BOP clade</taxon>
        <taxon>Oryzoideae</taxon>
        <taxon>Oryzeae</taxon>
        <taxon>Oryzinae</taxon>
        <taxon>Oryza</taxon>
    </lineage>
</organism>
<dbReference type="Proteomes" id="UP000006591">
    <property type="component" value="Chromosome 12"/>
</dbReference>
<feature type="domain" description="Cupin type-1" evidence="14">
    <location>
        <begin position="526"/>
        <end position="681"/>
    </location>
</feature>
<dbReference type="Pfam" id="PF00190">
    <property type="entry name" value="Cupin_1"/>
    <property type="match status" value="3"/>
</dbReference>
<dbReference type="InterPro" id="IPR011051">
    <property type="entry name" value="RmlC_Cupin_sf"/>
</dbReference>
<dbReference type="EnsemblPlants" id="ONIVA12G02950.1">
    <property type="protein sequence ID" value="ONIVA12G02950.1"/>
    <property type="gene ID" value="ONIVA12G02950"/>
</dbReference>
<dbReference type="GO" id="GO:0048046">
    <property type="term" value="C:apoplast"/>
    <property type="evidence" value="ECO:0007669"/>
    <property type="project" value="UniProtKB-SubCell"/>
</dbReference>
<proteinExistence type="inferred from homology"/>